<organism evidence="1 2">
    <name type="scientific">Brevibacillus panacihumi W25</name>
    <dbReference type="NCBI Taxonomy" id="1408254"/>
    <lineage>
        <taxon>Bacteria</taxon>
        <taxon>Bacillati</taxon>
        <taxon>Bacillota</taxon>
        <taxon>Bacilli</taxon>
        <taxon>Bacillales</taxon>
        <taxon>Paenibacillaceae</taxon>
        <taxon>Brevibacillus</taxon>
    </lineage>
</organism>
<dbReference type="AlphaFoldDB" id="V6M6M9"/>
<name>V6M6M9_9BACL</name>
<dbReference type="HOGENOM" id="CLU_2697392_0_0_9"/>
<evidence type="ECO:0000313" key="1">
    <source>
        <dbReference type="EMBL" id="EST53952.1"/>
    </source>
</evidence>
<accession>V6M6M9</accession>
<comment type="caution">
    <text evidence="1">The sequence shown here is derived from an EMBL/GenBank/DDBJ whole genome shotgun (WGS) entry which is preliminary data.</text>
</comment>
<reference evidence="1 2" key="1">
    <citation type="journal article" date="2014" name="Genome Announc.">
        <title>Draft Genome Sequence of Brevibacillus panacihumi Strain W25, a Halotolerant Hydrocarbon-Degrading Bacterium.</title>
        <authorList>
            <person name="Wang X."/>
            <person name="Jin D."/>
            <person name="Zhou L."/>
            <person name="Wu L."/>
            <person name="An W."/>
            <person name="Chen Y."/>
            <person name="Zhao L."/>
        </authorList>
    </citation>
    <scope>NUCLEOTIDE SEQUENCE [LARGE SCALE GENOMIC DNA]</scope>
    <source>
        <strain evidence="1 2">W25</strain>
    </source>
</reference>
<protein>
    <submittedName>
        <fullName evidence="1">Uncharacterized protein</fullName>
    </submittedName>
</protein>
<proteinExistence type="predicted"/>
<dbReference type="EMBL" id="AYJU01000017">
    <property type="protein sequence ID" value="EST53952.1"/>
    <property type="molecule type" value="Genomic_DNA"/>
</dbReference>
<gene>
    <name evidence="1" type="ORF">T458_22145</name>
</gene>
<sequence length="73" mass="8827">MNEDQYIKCEHCLNPNDSWQLEILPKTRCSILNENEIYLICDYCIEVIEGEGEGQEEVQYWNEWVMNKRLLKE</sequence>
<evidence type="ECO:0000313" key="2">
    <source>
        <dbReference type="Proteomes" id="UP000017973"/>
    </source>
</evidence>
<dbReference type="Proteomes" id="UP000017973">
    <property type="component" value="Unassembled WGS sequence"/>
</dbReference>
<dbReference type="RefSeq" id="WP_023558207.1">
    <property type="nucleotide sequence ID" value="NZ_KI629785.1"/>
</dbReference>
<keyword evidence="2" id="KW-1185">Reference proteome</keyword>